<name>F2NKL9_MARHT</name>
<dbReference type="KEGG" id="mhd:Marky_1949"/>
<dbReference type="CDD" id="cd09607">
    <property type="entry name" value="M3B_PepF"/>
    <property type="match status" value="1"/>
</dbReference>
<comment type="similarity">
    <text evidence="6">Belongs to the peptidase M3 family.</text>
</comment>
<evidence type="ECO:0000256" key="2">
    <source>
        <dbReference type="ARBA" id="ARBA00022723"/>
    </source>
</evidence>
<dbReference type="NCBIfam" id="TIGR02290">
    <property type="entry name" value="M3_fam_3"/>
    <property type="match status" value="1"/>
</dbReference>
<dbReference type="InterPro" id="IPR013647">
    <property type="entry name" value="OligopepF_N_dom"/>
</dbReference>
<dbReference type="STRING" id="869210.Marky_1949"/>
<dbReference type="Gene3D" id="1.20.140.70">
    <property type="entry name" value="Oligopeptidase f, N-terminal domain"/>
    <property type="match status" value="1"/>
</dbReference>
<reference evidence="9 10" key="1">
    <citation type="journal article" date="2012" name="Stand. Genomic Sci.">
        <title>Complete genome sequence of the aerobic, heterotroph Marinithermus hydrothermalis type strain (T1(T)) from a deep-sea hydrothermal vent chimney.</title>
        <authorList>
            <person name="Copeland A."/>
            <person name="Gu W."/>
            <person name="Yasawong M."/>
            <person name="Lapidus A."/>
            <person name="Lucas S."/>
            <person name="Deshpande S."/>
            <person name="Pagani I."/>
            <person name="Tapia R."/>
            <person name="Cheng J.F."/>
            <person name="Goodwin L.A."/>
            <person name="Pitluck S."/>
            <person name="Liolios K."/>
            <person name="Ivanova N."/>
            <person name="Mavromatis K."/>
            <person name="Mikhailova N."/>
            <person name="Pati A."/>
            <person name="Chen A."/>
            <person name="Palaniappan K."/>
            <person name="Land M."/>
            <person name="Pan C."/>
            <person name="Brambilla E.M."/>
            <person name="Rohde M."/>
            <person name="Tindall B.J."/>
            <person name="Sikorski J."/>
            <person name="Goker M."/>
            <person name="Detter J.C."/>
            <person name="Bristow J."/>
            <person name="Eisen J.A."/>
            <person name="Markowitz V."/>
            <person name="Hugenholtz P."/>
            <person name="Kyrpides N.C."/>
            <person name="Klenk H.P."/>
            <person name="Woyke T."/>
        </authorList>
    </citation>
    <scope>NUCLEOTIDE SEQUENCE [LARGE SCALE GENOMIC DNA]</scope>
    <source>
        <strain evidence="10">DSM 14884 / JCM 11576 / T1</strain>
    </source>
</reference>
<dbReference type="eggNOG" id="COG1164">
    <property type="taxonomic scope" value="Bacteria"/>
</dbReference>
<keyword evidence="4 6" id="KW-0862">Zinc</keyword>
<dbReference type="Pfam" id="PF01432">
    <property type="entry name" value="Peptidase_M3"/>
    <property type="match status" value="1"/>
</dbReference>
<dbReference type="GO" id="GO:0046872">
    <property type="term" value="F:metal ion binding"/>
    <property type="evidence" value="ECO:0007669"/>
    <property type="project" value="UniProtKB-UniRule"/>
</dbReference>
<gene>
    <name evidence="9" type="ordered locus">Marky_1949</name>
</gene>
<evidence type="ECO:0000256" key="6">
    <source>
        <dbReference type="RuleBase" id="RU003435"/>
    </source>
</evidence>
<accession>F2NKL9</accession>
<keyword evidence="2 6" id="KW-0479">Metal-binding</keyword>
<dbReference type="GO" id="GO:0004222">
    <property type="term" value="F:metalloendopeptidase activity"/>
    <property type="evidence" value="ECO:0007669"/>
    <property type="project" value="InterPro"/>
</dbReference>
<dbReference type="HOGENOM" id="CLU_021290_3_1_0"/>
<dbReference type="AlphaFoldDB" id="F2NKL9"/>
<dbReference type="PANTHER" id="PTHR34217">
    <property type="entry name" value="METAL-DEPENDENT CARBOXYPEPTIDASE"/>
    <property type="match status" value="1"/>
</dbReference>
<sequence length="583" mass="66719">MNRSLPRWDLTPLFPSLESEKFQEAWNALEAGIQRLEQLFARYEVGARPARPEDREAFWAVVEELNRFLEGLTPVRAYLYGRVATDAEDRAAQAKLSELERLVLDFRKLRPRLVAWLAALDAEAVEAGPYRLLLEEARLEAQHLMSEPEETLAAELSLTGRTAWAKLHGNASSLITVRLEGKELPITAVRNLAYHPDEATRRAAYEAELAAWKAHAVPLAAALNGVKGEASVLNRRRGWRDDLEPTLFRNRISRKALEAMQAAVVASFPVWRRYFRAKAKALGKARLDWWDLFAPVGRQQRRWTWQEAERFIVEQLGRFSPRDADLARRAFRERWIDAEPRKGKRGGAFCMSVGKGESRILANFEESFDSVSTLAHELGHAYHNLNLAQHPPLLRDTPMTLAETASIMNETVIVQAALQALPPEEQLPILETDLQGAAQVVVDIHARFLFESWVFERRATRELSPEEFNELMLEAQRETYGDALATYHPYMWAVKPHYYGTDFYNYPYTFGLLFGLGLYRHYQEAPEGFLERYDALLASTGMHTAQELAARFGIDIEDRRFWEEGLEVLAERVARLEQLVEEG</sequence>
<evidence type="ECO:0000256" key="4">
    <source>
        <dbReference type="ARBA" id="ARBA00022833"/>
    </source>
</evidence>
<evidence type="ECO:0000313" key="10">
    <source>
        <dbReference type="Proteomes" id="UP000007030"/>
    </source>
</evidence>
<dbReference type="Pfam" id="PF08439">
    <property type="entry name" value="Peptidase_M3_N"/>
    <property type="match status" value="1"/>
</dbReference>
<comment type="cofactor">
    <cofactor evidence="6">
        <name>Zn(2+)</name>
        <dbReference type="ChEBI" id="CHEBI:29105"/>
    </cofactor>
    <text evidence="6">Binds 1 zinc ion.</text>
</comment>
<keyword evidence="5 6" id="KW-0482">Metalloprotease</keyword>
<dbReference type="SUPFAM" id="SSF55486">
    <property type="entry name" value="Metalloproteases ('zincins'), catalytic domain"/>
    <property type="match status" value="1"/>
</dbReference>
<proteinExistence type="inferred from homology"/>
<dbReference type="EMBL" id="CP002630">
    <property type="protein sequence ID" value="AEB12679.1"/>
    <property type="molecule type" value="Genomic_DNA"/>
</dbReference>
<evidence type="ECO:0000256" key="1">
    <source>
        <dbReference type="ARBA" id="ARBA00022670"/>
    </source>
</evidence>
<keyword evidence="1 6" id="KW-0645">Protease</keyword>
<dbReference type="InterPro" id="IPR042088">
    <property type="entry name" value="OligoPept_F_C"/>
</dbReference>
<dbReference type="InterPro" id="IPR034006">
    <property type="entry name" value="M3B_PepF_2"/>
</dbReference>
<dbReference type="GO" id="GO:0004181">
    <property type="term" value="F:metallocarboxypeptidase activity"/>
    <property type="evidence" value="ECO:0007669"/>
    <property type="project" value="InterPro"/>
</dbReference>
<dbReference type="Gene3D" id="1.10.1370.20">
    <property type="entry name" value="Oligoendopeptidase f, C-terminal domain"/>
    <property type="match status" value="1"/>
</dbReference>
<dbReference type="InterPro" id="IPR011977">
    <property type="entry name" value="Pept_M3B_clade3"/>
</dbReference>
<dbReference type="GO" id="GO:0006508">
    <property type="term" value="P:proteolysis"/>
    <property type="evidence" value="ECO:0007669"/>
    <property type="project" value="UniProtKB-KW"/>
</dbReference>
<organism evidence="9 10">
    <name type="scientific">Marinithermus hydrothermalis (strain DSM 14884 / JCM 11576 / T1)</name>
    <dbReference type="NCBI Taxonomy" id="869210"/>
    <lineage>
        <taxon>Bacteria</taxon>
        <taxon>Thermotogati</taxon>
        <taxon>Deinococcota</taxon>
        <taxon>Deinococci</taxon>
        <taxon>Thermales</taxon>
        <taxon>Thermaceae</taxon>
        <taxon>Marinithermus</taxon>
    </lineage>
</organism>
<evidence type="ECO:0000256" key="5">
    <source>
        <dbReference type="ARBA" id="ARBA00023049"/>
    </source>
</evidence>
<dbReference type="OrthoDB" id="9769691at2"/>
<keyword evidence="10" id="KW-1185">Reference proteome</keyword>
<dbReference type="RefSeq" id="WP_013704724.1">
    <property type="nucleotide sequence ID" value="NC_015387.1"/>
</dbReference>
<dbReference type="PANTHER" id="PTHR34217:SF1">
    <property type="entry name" value="CARBOXYPEPTIDASE 1"/>
    <property type="match status" value="1"/>
</dbReference>
<dbReference type="InterPro" id="IPR001567">
    <property type="entry name" value="Pept_M3A_M3B_dom"/>
</dbReference>
<dbReference type="InterPro" id="IPR001333">
    <property type="entry name" value="Peptidase_M32_Taq"/>
</dbReference>
<feature type="domain" description="Peptidase M3A/M3B catalytic" evidence="7">
    <location>
        <begin position="192"/>
        <end position="566"/>
    </location>
</feature>
<evidence type="ECO:0000259" key="8">
    <source>
        <dbReference type="Pfam" id="PF08439"/>
    </source>
</evidence>
<evidence type="ECO:0000256" key="3">
    <source>
        <dbReference type="ARBA" id="ARBA00022801"/>
    </source>
</evidence>
<keyword evidence="3 6" id="KW-0378">Hydrolase</keyword>
<dbReference type="Proteomes" id="UP000007030">
    <property type="component" value="Chromosome"/>
</dbReference>
<protein>
    <submittedName>
        <fullName evidence="9">Oligoendopeptidase, pepF/M3 family</fullName>
    </submittedName>
</protein>
<feature type="domain" description="Oligopeptidase F N-terminal" evidence="8">
    <location>
        <begin position="125"/>
        <end position="170"/>
    </location>
</feature>
<evidence type="ECO:0000259" key="7">
    <source>
        <dbReference type="Pfam" id="PF01432"/>
    </source>
</evidence>
<evidence type="ECO:0000313" key="9">
    <source>
        <dbReference type="EMBL" id="AEB12679.1"/>
    </source>
</evidence>